<dbReference type="EMBL" id="JAVRHX010000001">
    <property type="protein sequence ID" value="MDT0594731.1"/>
    <property type="molecule type" value="Genomic_DNA"/>
</dbReference>
<reference evidence="1 2" key="1">
    <citation type="submission" date="2023-09" db="EMBL/GenBank/DDBJ databases">
        <authorList>
            <person name="Rey-Velasco X."/>
        </authorList>
    </citation>
    <scope>NUCLEOTIDE SEQUENCE [LARGE SCALE GENOMIC DNA]</scope>
    <source>
        <strain evidence="1 2">P117</strain>
    </source>
</reference>
<dbReference type="SUPFAM" id="SSF53756">
    <property type="entry name" value="UDP-Glycosyltransferase/glycogen phosphorylase"/>
    <property type="match status" value="1"/>
</dbReference>
<dbReference type="RefSeq" id="WP_311368191.1">
    <property type="nucleotide sequence ID" value="NZ_JAVRHX010000001.1"/>
</dbReference>
<gene>
    <name evidence="1" type="ORF">RM552_07765</name>
</gene>
<dbReference type="Gene3D" id="3.40.50.2000">
    <property type="entry name" value="Glycogen Phosphorylase B"/>
    <property type="match status" value="2"/>
</dbReference>
<proteinExistence type="predicted"/>
<sequence length="403" mass="44754">MQKHIVLTWELGAGYGHIMGFTPLINVWLERGYKVSLISRNTVTAGNLLRDHPVSILQAPLYSREVANKVDLTLTYADIIYNLGYARTQDLVSLSNAWINLFSLIKPDLIIADHSPSAVLAARCLDIKTVTYGTGFCIPPDVSPMPTFQVVTAAQQADCNEREQKTLQNLNTVLGSHKKESLERVSQLFSASLNFICSLPEVDHYGKVRTLPAEEYAGPRFDAQKGVKADFPKHKTKKNIFAYIKENAPNFHALLNALIESKQICIMHVPDPSHAVVNLCAKHPHLHLYSDPVQVEHVLKNADMAICHGGHGLVLAGLLAGKPMLLLPTQLEQSLLTKRLSEQKICAAINPRDTKANYLAGIRFTIENPILRENVQNFAKKYSQLSNESAMSIIVDKCESFIV</sequence>
<name>A0ABU2ZR51_9ALTE</name>
<keyword evidence="2" id="KW-1185">Reference proteome</keyword>
<protein>
    <recommendedName>
        <fullName evidence="3">Glycosyl transferase family 28 C-terminal domain-containing protein</fullName>
    </recommendedName>
</protein>
<evidence type="ECO:0000313" key="1">
    <source>
        <dbReference type="EMBL" id="MDT0594731.1"/>
    </source>
</evidence>
<evidence type="ECO:0008006" key="3">
    <source>
        <dbReference type="Google" id="ProtNLM"/>
    </source>
</evidence>
<evidence type="ECO:0000313" key="2">
    <source>
        <dbReference type="Proteomes" id="UP001253545"/>
    </source>
</evidence>
<accession>A0ABU2ZR51</accession>
<dbReference type="Proteomes" id="UP001253545">
    <property type="component" value="Unassembled WGS sequence"/>
</dbReference>
<organism evidence="1 2">
    <name type="scientific">Glaciecola petra</name>
    <dbReference type="NCBI Taxonomy" id="3075602"/>
    <lineage>
        <taxon>Bacteria</taxon>
        <taxon>Pseudomonadati</taxon>
        <taxon>Pseudomonadota</taxon>
        <taxon>Gammaproteobacteria</taxon>
        <taxon>Alteromonadales</taxon>
        <taxon>Alteromonadaceae</taxon>
        <taxon>Glaciecola</taxon>
    </lineage>
</organism>
<comment type="caution">
    <text evidence="1">The sequence shown here is derived from an EMBL/GenBank/DDBJ whole genome shotgun (WGS) entry which is preliminary data.</text>
</comment>